<comment type="function">
    <text evidence="9">Acts as an acyl-protein thioesterase that hydrolyzes fatty acids from acylated residues in proteins. Regulates the mitochondrial S-depalmitoylation of the nucleophilic active site residue of peroxiredoxin-5/PRDX5, a key antioxidant protein, therefore modulating mitochondrial antioxidant ability. Also catalyzes the deglucuronidation of mycophenolic acid acyl-glucuronide, an active metabolite of the immunosuppressant drug mycophenolate.</text>
</comment>
<dbReference type="PRINTS" id="PR00111">
    <property type="entry name" value="ABHYDROLASE"/>
</dbReference>
<proteinExistence type="predicted"/>
<gene>
    <name evidence="13" type="ORF">PUV54_02100</name>
</gene>
<dbReference type="InterPro" id="IPR022742">
    <property type="entry name" value="Hydrolase_4"/>
</dbReference>
<dbReference type="GO" id="GO:0102390">
    <property type="term" value="F:mycophenolic acid acyl-glucuronide esterase activity"/>
    <property type="evidence" value="ECO:0007669"/>
    <property type="project" value="UniProtKB-EC"/>
</dbReference>
<dbReference type="KEGG" id="hfl:PUV54_02100"/>
<evidence type="ECO:0000313" key="13">
    <source>
        <dbReference type="EMBL" id="WDI31980.1"/>
    </source>
</evidence>
<evidence type="ECO:0000256" key="10">
    <source>
        <dbReference type="ARBA" id="ARBA00047409"/>
    </source>
</evidence>
<dbReference type="Pfam" id="PF12146">
    <property type="entry name" value="Hydrolase_4"/>
    <property type="match status" value="1"/>
</dbReference>
<dbReference type="SUPFAM" id="SSF53474">
    <property type="entry name" value="alpha/beta-Hydrolases"/>
    <property type="match status" value="1"/>
</dbReference>
<dbReference type="EMBL" id="CP118166">
    <property type="protein sequence ID" value="WDI31980.1"/>
    <property type="molecule type" value="Genomic_DNA"/>
</dbReference>
<evidence type="ECO:0000256" key="2">
    <source>
        <dbReference type="ARBA" id="ARBA00022801"/>
    </source>
</evidence>
<dbReference type="RefSeq" id="WP_274493864.1">
    <property type="nucleotide sequence ID" value="NZ_CP118166.1"/>
</dbReference>
<sequence length="248" mass="27327">MTSAPEMIDGPNGRLAYRSRDGSGPGVVWLGGFRSDMLGTKAEHLDQWAASKGRAFLRFDYSGHGESDGVFVDGCISDWKDDALRILDTLTHGPQILVGSSMGGWIASLIALARPEKIAAIVFIAPAPDFTERLMWPAFTDAERGTLLRDGRLEQPSDYSDEPEIITKKLIEDGRKNLVMTGNIAITCTVRILQGMKDDAVPYDHAIEFAKQLVAGDVEILMTPQGDHRLSEQPDLERLTRTIEQLPF</sequence>
<dbReference type="Proteomes" id="UP001214043">
    <property type="component" value="Chromosome"/>
</dbReference>
<evidence type="ECO:0000313" key="14">
    <source>
        <dbReference type="Proteomes" id="UP001214043"/>
    </source>
</evidence>
<dbReference type="InterPro" id="IPR000073">
    <property type="entry name" value="AB_hydrolase_1"/>
</dbReference>
<accession>A0AAE9ZJX9</accession>
<keyword evidence="3" id="KW-0809">Transit peptide</keyword>
<evidence type="ECO:0000256" key="7">
    <source>
        <dbReference type="ARBA" id="ARBA00042645"/>
    </source>
</evidence>
<organism evidence="13 14">
    <name type="scientific">Hyphococcus flavus</name>
    <dbReference type="NCBI Taxonomy" id="1866326"/>
    <lineage>
        <taxon>Bacteria</taxon>
        <taxon>Pseudomonadati</taxon>
        <taxon>Pseudomonadota</taxon>
        <taxon>Alphaproteobacteria</taxon>
        <taxon>Parvularculales</taxon>
        <taxon>Parvularculaceae</taxon>
        <taxon>Hyphococcus</taxon>
    </lineage>
</organism>
<dbReference type="EC" id="3.1.2.22" evidence="1"/>
<evidence type="ECO:0000256" key="4">
    <source>
        <dbReference type="ARBA" id="ARBA00039132"/>
    </source>
</evidence>
<evidence type="ECO:0000256" key="9">
    <source>
        <dbReference type="ARBA" id="ARBA00046047"/>
    </source>
</evidence>
<dbReference type="InterPro" id="IPR052382">
    <property type="entry name" value="ABHD10_acyl-thioesterase"/>
</dbReference>
<keyword evidence="14" id="KW-1185">Reference proteome</keyword>
<comment type="catalytic activity">
    <reaction evidence="11">
        <text>mycophenolic acid O-acyl-beta-D-glucuronide + H2O = mycophenolate + D-glucuronate + H(+)</text>
        <dbReference type="Rhea" id="RHEA:34179"/>
        <dbReference type="ChEBI" id="CHEBI:15377"/>
        <dbReference type="ChEBI" id="CHEBI:15378"/>
        <dbReference type="ChEBI" id="CHEBI:58720"/>
        <dbReference type="ChEBI" id="CHEBI:62932"/>
        <dbReference type="ChEBI" id="CHEBI:66982"/>
        <dbReference type="EC" id="3.1.1.93"/>
    </reaction>
    <physiologicalReaction direction="left-to-right" evidence="11">
        <dbReference type="Rhea" id="RHEA:34180"/>
    </physiologicalReaction>
</comment>
<dbReference type="InterPro" id="IPR029058">
    <property type="entry name" value="AB_hydrolase_fold"/>
</dbReference>
<evidence type="ECO:0000256" key="11">
    <source>
        <dbReference type="ARBA" id="ARBA00047972"/>
    </source>
</evidence>
<evidence type="ECO:0000256" key="6">
    <source>
        <dbReference type="ARBA" id="ARBA00041520"/>
    </source>
</evidence>
<feature type="domain" description="Serine aminopeptidase S33" evidence="12">
    <location>
        <begin position="43"/>
        <end position="232"/>
    </location>
</feature>
<reference evidence="13" key="1">
    <citation type="submission" date="2023-02" db="EMBL/GenBank/DDBJ databases">
        <title>Genome sequence of Hyphococcus flavus.</title>
        <authorList>
            <person name="Rong J.-C."/>
            <person name="Zhao Q."/>
            <person name="Yi M."/>
            <person name="Wu J.-Y."/>
        </authorList>
    </citation>
    <scope>NUCLEOTIDE SEQUENCE</scope>
    <source>
        <strain evidence="13">MCCC 1K03223</strain>
    </source>
</reference>
<dbReference type="EC" id="3.1.1.93" evidence="4"/>
<dbReference type="PANTHER" id="PTHR16138">
    <property type="entry name" value="MYCOPHENOLIC ACID ACYL-GLUCURONIDE ESTERASE, MITOCHONDRIAL"/>
    <property type="match status" value="1"/>
</dbReference>
<evidence type="ECO:0000256" key="8">
    <source>
        <dbReference type="ARBA" id="ARBA00042704"/>
    </source>
</evidence>
<evidence type="ECO:0000256" key="3">
    <source>
        <dbReference type="ARBA" id="ARBA00022946"/>
    </source>
</evidence>
<dbReference type="PANTHER" id="PTHR16138:SF7">
    <property type="entry name" value="PALMITOYL-PROTEIN THIOESTERASE ABHD10, MITOCHONDRIAL"/>
    <property type="match status" value="1"/>
</dbReference>
<evidence type="ECO:0000256" key="5">
    <source>
        <dbReference type="ARBA" id="ARBA00039314"/>
    </source>
</evidence>
<dbReference type="GO" id="GO:0008474">
    <property type="term" value="F:palmitoyl-(protein) hydrolase activity"/>
    <property type="evidence" value="ECO:0007669"/>
    <property type="project" value="UniProtKB-EC"/>
</dbReference>
<comment type="catalytic activity">
    <reaction evidence="10">
        <text>S-hexadecanoyl-L-cysteinyl-[protein] + H2O = L-cysteinyl-[protein] + hexadecanoate + H(+)</text>
        <dbReference type="Rhea" id="RHEA:19233"/>
        <dbReference type="Rhea" id="RHEA-COMP:10131"/>
        <dbReference type="Rhea" id="RHEA-COMP:11032"/>
        <dbReference type="ChEBI" id="CHEBI:7896"/>
        <dbReference type="ChEBI" id="CHEBI:15377"/>
        <dbReference type="ChEBI" id="CHEBI:15378"/>
        <dbReference type="ChEBI" id="CHEBI:29950"/>
        <dbReference type="ChEBI" id="CHEBI:74151"/>
        <dbReference type="EC" id="3.1.2.22"/>
    </reaction>
    <physiologicalReaction direction="left-to-right" evidence="10">
        <dbReference type="Rhea" id="RHEA:19234"/>
    </physiologicalReaction>
</comment>
<keyword evidence="2 13" id="KW-0378">Hydrolase</keyword>
<evidence type="ECO:0000256" key="1">
    <source>
        <dbReference type="ARBA" id="ARBA00012423"/>
    </source>
</evidence>
<protein>
    <recommendedName>
        <fullName evidence="5">Palmitoyl-protein thioesterase ABHD10, mitochondrial</fullName>
        <ecNumber evidence="4">3.1.1.93</ecNumber>
        <ecNumber evidence="1">3.1.2.22</ecNumber>
    </recommendedName>
    <alternativeName>
        <fullName evidence="7">Acyl-protein thioesterase ABHD10</fullName>
    </alternativeName>
    <alternativeName>
        <fullName evidence="8">Alpha/beta hydrolase domain-containing protein 10</fullName>
    </alternativeName>
    <alternativeName>
        <fullName evidence="6">Mycophenolic acid acyl-glucuronide esterase, mitochondrial</fullName>
    </alternativeName>
</protein>
<name>A0AAE9ZJX9_9PROT</name>
<evidence type="ECO:0000259" key="12">
    <source>
        <dbReference type="Pfam" id="PF12146"/>
    </source>
</evidence>
<dbReference type="AlphaFoldDB" id="A0AAE9ZJX9"/>
<dbReference type="Gene3D" id="3.40.50.1820">
    <property type="entry name" value="alpha/beta hydrolase"/>
    <property type="match status" value="1"/>
</dbReference>